<evidence type="ECO:0000256" key="5">
    <source>
        <dbReference type="ARBA" id="ARBA00022989"/>
    </source>
</evidence>
<evidence type="ECO:0000313" key="10">
    <source>
        <dbReference type="Proteomes" id="UP000276741"/>
    </source>
</evidence>
<dbReference type="SUPFAM" id="SSF103473">
    <property type="entry name" value="MFS general substrate transporter"/>
    <property type="match status" value="1"/>
</dbReference>
<organism evidence="9 10">
    <name type="scientific">Sulfodiicoccus acidiphilus</name>
    <dbReference type="NCBI Taxonomy" id="1670455"/>
    <lineage>
        <taxon>Archaea</taxon>
        <taxon>Thermoproteota</taxon>
        <taxon>Thermoprotei</taxon>
        <taxon>Sulfolobales</taxon>
        <taxon>Sulfolobaceae</taxon>
        <taxon>Sulfodiicoccus</taxon>
    </lineage>
</organism>
<feature type="domain" description="Major facilitator superfamily (MFS) profile" evidence="8">
    <location>
        <begin position="1"/>
        <end position="244"/>
    </location>
</feature>
<evidence type="ECO:0000256" key="4">
    <source>
        <dbReference type="ARBA" id="ARBA00022692"/>
    </source>
</evidence>
<evidence type="ECO:0000256" key="2">
    <source>
        <dbReference type="ARBA" id="ARBA00022448"/>
    </source>
</evidence>
<comment type="subcellular location">
    <subcellularLocation>
        <location evidence="1">Cell membrane</location>
        <topology evidence="1">Multi-pass membrane protein</topology>
    </subcellularLocation>
</comment>
<feature type="transmembrane region" description="Helical" evidence="7">
    <location>
        <begin position="188"/>
        <end position="211"/>
    </location>
</feature>
<keyword evidence="5 7" id="KW-1133">Transmembrane helix</keyword>
<feature type="transmembrane region" description="Helical" evidence="7">
    <location>
        <begin position="12"/>
        <end position="33"/>
    </location>
</feature>
<sequence>MEEAGSRRSFYSSFVQSTVGIGLMLGSVVFLALTSVLPQSAMLSYGWRIPFLLSFLMVAVGLALRLKVDETPLFRKAKERGLLVAVPSRDTFRKYWREVLLGTVIAGSLGTIFYVGAVLLPTYYSLLGLSPSSVFLGAFAFAASEVTFVFVGGALGDAAGRKPVLLIANGLPLLAVYPVFLFHSVATFFAAMVLFGFFHGVGYSPLAALIAEIFPTNVRYTGSSSAYQFGNAFLGDRRATFQQI</sequence>
<evidence type="ECO:0000313" key="9">
    <source>
        <dbReference type="EMBL" id="BBD73541.1"/>
    </source>
</evidence>
<feature type="transmembrane region" description="Helical" evidence="7">
    <location>
        <begin position="99"/>
        <end position="120"/>
    </location>
</feature>
<dbReference type="Pfam" id="PF07690">
    <property type="entry name" value="MFS_1"/>
    <property type="match status" value="1"/>
</dbReference>
<accession>A0A348B5T9</accession>
<keyword evidence="6 7" id="KW-0472">Membrane</keyword>
<dbReference type="PANTHER" id="PTHR43045:SF1">
    <property type="entry name" value="SHIKIMATE TRANSPORTER"/>
    <property type="match status" value="1"/>
</dbReference>
<evidence type="ECO:0000256" key="7">
    <source>
        <dbReference type="SAM" id="Phobius"/>
    </source>
</evidence>
<dbReference type="KEGG" id="sacd:HS1genome_1930"/>
<evidence type="ECO:0000256" key="6">
    <source>
        <dbReference type="ARBA" id="ARBA00023136"/>
    </source>
</evidence>
<keyword evidence="2" id="KW-0813">Transport</keyword>
<feature type="transmembrane region" description="Helical" evidence="7">
    <location>
        <begin position="164"/>
        <end position="182"/>
    </location>
</feature>
<evidence type="ECO:0000256" key="3">
    <source>
        <dbReference type="ARBA" id="ARBA00022475"/>
    </source>
</evidence>
<evidence type="ECO:0000259" key="8">
    <source>
        <dbReference type="PROSITE" id="PS50850"/>
    </source>
</evidence>
<dbReference type="InterPro" id="IPR036259">
    <property type="entry name" value="MFS_trans_sf"/>
</dbReference>
<dbReference type="InterPro" id="IPR020846">
    <property type="entry name" value="MFS_dom"/>
</dbReference>
<keyword evidence="3" id="KW-1003">Cell membrane</keyword>
<dbReference type="PANTHER" id="PTHR43045">
    <property type="entry name" value="SHIKIMATE TRANSPORTER"/>
    <property type="match status" value="1"/>
</dbReference>
<evidence type="ECO:0000256" key="1">
    <source>
        <dbReference type="ARBA" id="ARBA00004651"/>
    </source>
</evidence>
<dbReference type="GO" id="GO:0005886">
    <property type="term" value="C:plasma membrane"/>
    <property type="evidence" value="ECO:0007669"/>
    <property type="project" value="UniProtKB-SubCell"/>
</dbReference>
<gene>
    <name evidence="9" type="ORF">HS1genome_1930</name>
</gene>
<dbReference type="InterPro" id="IPR011701">
    <property type="entry name" value="MFS"/>
</dbReference>
<dbReference type="EMBL" id="AP018553">
    <property type="protein sequence ID" value="BBD73541.1"/>
    <property type="molecule type" value="Genomic_DNA"/>
</dbReference>
<name>A0A348B5T9_9CREN</name>
<dbReference type="Gene3D" id="1.20.1250.20">
    <property type="entry name" value="MFS general substrate transporter like domains"/>
    <property type="match status" value="2"/>
</dbReference>
<feature type="transmembrane region" description="Helical" evidence="7">
    <location>
        <begin position="45"/>
        <end position="66"/>
    </location>
</feature>
<reference evidence="10" key="1">
    <citation type="submission" date="2018-04" db="EMBL/GenBank/DDBJ databases">
        <title>Complete genome sequence of Sulfodiicoccus acidiphilus strain HS-1.</title>
        <authorList>
            <person name="Sakai H.D."/>
            <person name="Kurosawa N."/>
        </authorList>
    </citation>
    <scope>NUCLEOTIDE SEQUENCE [LARGE SCALE GENOMIC DNA]</scope>
    <source>
        <strain evidence="10">HS-1</strain>
    </source>
</reference>
<dbReference type="Proteomes" id="UP000276741">
    <property type="component" value="Chromosome"/>
</dbReference>
<proteinExistence type="predicted"/>
<keyword evidence="10" id="KW-1185">Reference proteome</keyword>
<dbReference type="AlphaFoldDB" id="A0A348B5T9"/>
<keyword evidence="4 7" id="KW-0812">Transmembrane</keyword>
<feature type="transmembrane region" description="Helical" evidence="7">
    <location>
        <begin position="132"/>
        <end position="152"/>
    </location>
</feature>
<dbReference type="InterPro" id="IPR005829">
    <property type="entry name" value="Sugar_transporter_CS"/>
</dbReference>
<protein>
    <recommendedName>
        <fullName evidence="8">Major facilitator superfamily (MFS) profile domain-containing protein</fullName>
    </recommendedName>
</protein>
<dbReference type="PROSITE" id="PS00217">
    <property type="entry name" value="SUGAR_TRANSPORT_2"/>
    <property type="match status" value="1"/>
</dbReference>
<dbReference type="GO" id="GO:0022857">
    <property type="term" value="F:transmembrane transporter activity"/>
    <property type="evidence" value="ECO:0007669"/>
    <property type="project" value="InterPro"/>
</dbReference>
<dbReference type="PROSITE" id="PS50850">
    <property type="entry name" value="MFS"/>
    <property type="match status" value="1"/>
</dbReference>